<dbReference type="InterPro" id="IPR007215">
    <property type="entry name" value="Sulphur_relay_TusB/DsrH"/>
</dbReference>
<evidence type="ECO:0000313" key="1">
    <source>
        <dbReference type="EMBL" id="MBE0346246.1"/>
    </source>
</evidence>
<dbReference type="InterPro" id="IPR027396">
    <property type="entry name" value="DsrEFH-like"/>
</dbReference>
<reference evidence="1 2" key="1">
    <citation type="submission" date="2015-06" db="EMBL/GenBank/DDBJ databases">
        <title>Genome sequence of Pseudoalteromonas peptidolytica.</title>
        <authorList>
            <person name="Xie B.-B."/>
            <person name="Rong J.-C."/>
            <person name="Qin Q.-L."/>
            <person name="Zhang Y.-Z."/>
        </authorList>
    </citation>
    <scope>NUCLEOTIDE SEQUENCE [LARGE SCALE GENOMIC DNA]</scope>
    <source>
        <strain evidence="1 2">F12-50-A1</strain>
    </source>
</reference>
<sequence>MSTLHIISSIEACNQLQFVSHHDTILLCNDGCFGQTRISAGDANVVMLQTCASARGIVPEAGVKLISDKDWVELTITMNNSITW</sequence>
<dbReference type="SUPFAM" id="SSF75169">
    <property type="entry name" value="DsrEFH-like"/>
    <property type="match status" value="1"/>
</dbReference>
<dbReference type="GO" id="GO:0002143">
    <property type="term" value="P:tRNA wobble position uridine thiolation"/>
    <property type="evidence" value="ECO:0007669"/>
    <property type="project" value="InterPro"/>
</dbReference>
<gene>
    <name evidence="1" type="ORF">PPEP_a1312</name>
</gene>
<dbReference type="RefSeq" id="WP_128731322.1">
    <property type="nucleotide sequence ID" value="NZ_AQHF01000020.1"/>
</dbReference>
<protein>
    <recommendedName>
        <fullName evidence="3">Sulfur relay protein TusB/DsrH</fullName>
    </recommendedName>
</protein>
<keyword evidence="2" id="KW-1185">Reference proteome</keyword>
<dbReference type="Gene3D" id="3.40.1260.10">
    <property type="entry name" value="DsrEFH-like"/>
    <property type="match status" value="1"/>
</dbReference>
<dbReference type="AlphaFoldDB" id="A0A8I0T3D0"/>
<dbReference type="EMBL" id="AQHF01000020">
    <property type="protein sequence ID" value="MBE0346246.1"/>
    <property type="molecule type" value="Genomic_DNA"/>
</dbReference>
<comment type="caution">
    <text evidence="1">The sequence shown here is derived from an EMBL/GenBank/DDBJ whole genome shotgun (WGS) entry which is preliminary data.</text>
</comment>
<evidence type="ECO:0008006" key="3">
    <source>
        <dbReference type="Google" id="ProtNLM"/>
    </source>
</evidence>
<dbReference type="Proteomes" id="UP000660708">
    <property type="component" value="Unassembled WGS sequence"/>
</dbReference>
<name>A0A8I0T3D0_9GAMM</name>
<dbReference type="Pfam" id="PF04077">
    <property type="entry name" value="DsrH"/>
    <property type="match status" value="1"/>
</dbReference>
<accession>A0A8I0T3D0</accession>
<proteinExistence type="predicted"/>
<evidence type="ECO:0000313" key="2">
    <source>
        <dbReference type="Proteomes" id="UP000660708"/>
    </source>
</evidence>
<dbReference type="GO" id="GO:0005737">
    <property type="term" value="C:cytoplasm"/>
    <property type="evidence" value="ECO:0007669"/>
    <property type="project" value="InterPro"/>
</dbReference>
<organism evidence="1 2">
    <name type="scientific">Pseudoalteromonas peptidolytica F12-50-A1</name>
    <dbReference type="NCBI Taxonomy" id="1315280"/>
    <lineage>
        <taxon>Bacteria</taxon>
        <taxon>Pseudomonadati</taxon>
        <taxon>Pseudomonadota</taxon>
        <taxon>Gammaproteobacteria</taxon>
        <taxon>Alteromonadales</taxon>
        <taxon>Pseudoalteromonadaceae</taxon>
        <taxon>Pseudoalteromonas</taxon>
    </lineage>
</organism>